<feature type="region of interest" description="Disordered" evidence="1">
    <location>
        <begin position="300"/>
        <end position="320"/>
    </location>
</feature>
<name>A0A285VHS7_9ACTN</name>
<dbReference type="EMBL" id="OBQI01000010">
    <property type="protein sequence ID" value="SOC53635.1"/>
    <property type="molecule type" value="Genomic_DNA"/>
</dbReference>
<protein>
    <submittedName>
        <fullName evidence="2">Nucleotidyl transferase AbiEii toxin, Type IV TA system</fullName>
    </submittedName>
</protein>
<sequence>MTNPSKTPTAFKTSLRDRLKTRAKSSGRPFNELEREYLLQRFLARVFADPDSPWILKGGTGLLARLPGARHSQDIDLLHRTQTLEAAADDLRRLATIDAGDPFRFVLSDPVAMTGTVNGAQIRVTAYLGATQFGRFPIDLSTELEFVAEVERHRPTAVIEVPDVAPLPEFILYPLVDQVADKVCAMYERHGPQQIASTRFRDLVDLVLITREFALDGDQLSEALAQEARRRGLTLPIALVSPDSTWTAGYPKVARPTMVPNDLQTLATALETVARCIDPALAGQVTDHHWDPENQEWITGAAGHSRSQPTSASSPPETAV</sequence>
<dbReference type="RefSeq" id="WP_176523094.1">
    <property type="nucleotide sequence ID" value="NZ_OBQI01000010.1"/>
</dbReference>
<evidence type="ECO:0000256" key="1">
    <source>
        <dbReference type="SAM" id="MobiDB-lite"/>
    </source>
</evidence>
<evidence type="ECO:0000313" key="2">
    <source>
        <dbReference type="EMBL" id="SOC53635.1"/>
    </source>
</evidence>
<evidence type="ECO:0000313" key="3">
    <source>
        <dbReference type="Proteomes" id="UP000219435"/>
    </source>
</evidence>
<accession>A0A285VHS7</accession>
<organism evidence="2 3">
    <name type="scientific">Blastococcus aggregatus</name>
    <dbReference type="NCBI Taxonomy" id="38502"/>
    <lineage>
        <taxon>Bacteria</taxon>
        <taxon>Bacillati</taxon>
        <taxon>Actinomycetota</taxon>
        <taxon>Actinomycetes</taxon>
        <taxon>Geodermatophilales</taxon>
        <taxon>Geodermatophilaceae</taxon>
        <taxon>Blastococcus</taxon>
    </lineage>
</organism>
<dbReference type="Proteomes" id="UP000219435">
    <property type="component" value="Unassembled WGS sequence"/>
</dbReference>
<dbReference type="Pfam" id="PF08843">
    <property type="entry name" value="AbiEii"/>
    <property type="match status" value="1"/>
</dbReference>
<proteinExistence type="predicted"/>
<keyword evidence="2" id="KW-0808">Transferase</keyword>
<feature type="compositionally biased region" description="Polar residues" evidence="1">
    <location>
        <begin position="305"/>
        <end position="320"/>
    </location>
</feature>
<gene>
    <name evidence="2" type="ORF">SAMN05660748_0004</name>
</gene>
<dbReference type="InterPro" id="IPR014942">
    <property type="entry name" value="AbiEii"/>
</dbReference>
<dbReference type="AlphaFoldDB" id="A0A285VHS7"/>
<reference evidence="3" key="1">
    <citation type="submission" date="2017-08" db="EMBL/GenBank/DDBJ databases">
        <authorList>
            <person name="Varghese N."/>
            <person name="Submissions S."/>
        </authorList>
    </citation>
    <scope>NUCLEOTIDE SEQUENCE [LARGE SCALE GENOMIC DNA]</scope>
    <source>
        <strain evidence="3">DSM 4725</strain>
    </source>
</reference>
<dbReference type="GO" id="GO:0016740">
    <property type="term" value="F:transferase activity"/>
    <property type="evidence" value="ECO:0007669"/>
    <property type="project" value="UniProtKB-KW"/>
</dbReference>
<keyword evidence="3" id="KW-1185">Reference proteome</keyword>